<dbReference type="AlphaFoldDB" id="A0A9W6FF89"/>
<dbReference type="Gene3D" id="3.40.190.10">
    <property type="entry name" value="Periplasmic binding protein-like II"/>
    <property type="match status" value="2"/>
</dbReference>
<dbReference type="GO" id="GO:0003677">
    <property type="term" value="F:DNA binding"/>
    <property type="evidence" value="ECO:0007669"/>
    <property type="project" value="UniProtKB-KW"/>
</dbReference>
<dbReference type="GO" id="GO:0032993">
    <property type="term" value="C:protein-DNA complex"/>
    <property type="evidence" value="ECO:0007669"/>
    <property type="project" value="TreeGrafter"/>
</dbReference>
<dbReference type="RefSeq" id="WP_281873514.1">
    <property type="nucleotide sequence ID" value="NZ_BSBO01000032.1"/>
</dbReference>
<dbReference type="PROSITE" id="PS50931">
    <property type="entry name" value="HTH_LYSR"/>
    <property type="match status" value="1"/>
</dbReference>
<gene>
    <name evidence="6" type="ORF">Selli1_27490</name>
</gene>
<comment type="caution">
    <text evidence="6">The sequence shown here is derived from an EMBL/GenBank/DDBJ whole genome shotgun (WGS) entry which is preliminary data.</text>
</comment>
<dbReference type="InterPro" id="IPR000847">
    <property type="entry name" value="LysR_HTH_N"/>
</dbReference>
<name>A0A9W6FF89_9FIRM</name>
<accession>A0A9W6FF89</accession>
<keyword evidence="3" id="KW-0238">DNA-binding</keyword>
<dbReference type="PANTHER" id="PTHR30346">
    <property type="entry name" value="TRANSCRIPTIONAL DUAL REGULATOR HCAR-RELATED"/>
    <property type="match status" value="1"/>
</dbReference>
<dbReference type="EMBL" id="BSBO01000032">
    <property type="protein sequence ID" value="GLG05575.1"/>
    <property type="molecule type" value="Genomic_DNA"/>
</dbReference>
<evidence type="ECO:0000313" key="6">
    <source>
        <dbReference type="EMBL" id="GLG05575.1"/>
    </source>
</evidence>
<dbReference type="Gene3D" id="1.10.10.10">
    <property type="entry name" value="Winged helix-like DNA-binding domain superfamily/Winged helix DNA-binding domain"/>
    <property type="match status" value="1"/>
</dbReference>
<dbReference type="InterPro" id="IPR005119">
    <property type="entry name" value="LysR_subst-bd"/>
</dbReference>
<evidence type="ECO:0000313" key="7">
    <source>
        <dbReference type="Proteomes" id="UP001145145"/>
    </source>
</evidence>
<evidence type="ECO:0000259" key="5">
    <source>
        <dbReference type="PROSITE" id="PS50931"/>
    </source>
</evidence>
<dbReference type="GO" id="GO:0003700">
    <property type="term" value="F:DNA-binding transcription factor activity"/>
    <property type="evidence" value="ECO:0007669"/>
    <property type="project" value="InterPro"/>
</dbReference>
<dbReference type="SUPFAM" id="SSF46785">
    <property type="entry name" value="Winged helix' DNA-binding domain"/>
    <property type="match status" value="1"/>
</dbReference>
<dbReference type="PANTHER" id="PTHR30346:SF28">
    <property type="entry name" value="HTH-TYPE TRANSCRIPTIONAL REGULATOR CYNR"/>
    <property type="match status" value="1"/>
</dbReference>
<evidence type="ECO:0000256" key="2">
    <source>
        <dbReference type="ARBA" id="ARBA00023015"/>
    </source>
</evidence>
<dbReference type="Pfam" id="PF03466">
    <property type="entry name" value="LysR_substrate"/>
    <property type="match status" value="1"/>
</dbReference>
<comment type="similarity">
    <text evidence="1">Belongs to the LysR transcriptional regulatory family.</text>
</comment>
<keyword evidence="7" id="KW-1185">Reference proteome</keyword>
<proteinExistence type="inferred from homology"/>
<keyword evidence="2" id="KW-0805">Transcription regulation</keyword>
<dbReference type="PRINTS" id="PR00039">
    <property type="entry name" value="HTHLYSR"/>
</dbReference>
<dbReference type="SUPFAM" id="SSF53850">
    <property type="entry name" value="Periplasmic binding protein-like II"/>
    <property type="match status" value="1"/>
</dbReference>
<sequence length="292" mass="33391">MELKTLNYFLAVAREENMTRAAEQLHVTQPTLSKQLKALEEELGKKLFTRHSFSIQLTEEGILLRKRAEDLVKMADKITEEFHTLDDILGGDIYLGLAESYQIRHLAAVIRTMKTTYPALHYHITSGDTEQVTEKLDKGIIDFAVLAQEPDPARYHFLKFPEPDVWGLVMPAECPLAGKSAVTVDDLAGLPLFCSEQGWNHDIARWCGSRMDELQLEGSFRLSYNGSIFVREGLGYLLTFDHLIDTHPDSGLVFRPLNPKLETSIYLIWKKYQVFTPIAERMLEMVKERFTV</sequence>
<evidence type="ECO:0000256" key="1">
    <source>
        <dbReference type="ARBA" id="ARBA00009437"/>
    </source>
</evidence>
<dbReference type="Pfam" id="PF00126">
    <property type="entry name" value="HTH_1"/>
    <property type="match status" value="1"/>
</dbReference>
<feature type="domain" description="HTH lysR-type" evidence="5">
    <location>
        <begin position="1"/>
        <end position="58"/>
    </location>
</feature>
<evidence type="ECO:0000256" key="4">
    <source>
        <dbReference type="ARBA" id="ARBA00023163"/>
    </source>
</evidence>
<keyword evidence="4" id="KW-0804">Transcription</keyword>
<dbReference type="Proteomes" id="UP001145145">
    <property type="component" value="Unassembled WGS sequence"/>
</dbReference>
<dbReference type="InterPro" id="IPR036388">
    <property type="entry name" value="WH-like_DNA-bd_sf"/>
</dbReference>
<dbReference type="CDD" id="cd05466">
    <property type="entry name" value="PBP2_LTTR_substrate"/>
    <property type="match status" value="1"/>
</dbReference>
<dbReference type="FunFam" id="1.10.10.10:FF:000001">
    <property type="entry name" value="LysR family transcriptional regulator"/>
    <property type="match status" value="1"/>
</dbReference>
<evidence type="ECO:0000256" key="3">
    <source>
        <dbReference type="ARBA" id="ARBA00023125"/>
    </source>
</evidence>
<dbReference type="InterPro" id="IPR036390">
    <property type="entry name" value="WH_DNA-bd_sf"/>
</dbReference>
<reference evidence="6 7" key="1">
    <citation type="journal article" date="2023" name="Int. J. Syst. Evol. Microbiol.">
        <title>Sellimonas catena sp. nov., isolated from human faeces.</title>
        <authorList>
            <person name="Hisatomi A."/>
            <person name="Ohkuma M."/>
            <person name="Sakamoto M."/>
        </authorList>
    </citation>
    <scope>NUCLEOTIDE SEQUENCE [LARGE SCALE GENOMIC DNA]</scope>
    <source>
        <strain evidence="6 7">12EGH17</strain>
    </source>
</reference>
<organism evidence="6 7">
    <name type="scientific">Sellimonas catena</name>
    <dbReference type="NCBI Taxonomy" id="2994035"/>
    <lineage>
        <taxon>Bacteria</taxon>
        <taxon>Bacillati</taxon>
        <taxon>Bacillota</taxon>
        <taxon>Clostridia</taxon>
        <taxon>Lachnospirales</taxon>
        <taxon>Lachnospiraceae</taxon>
        <taxon>Sellimonas</taxon>
    </lineage>
</organism>
<protein>
    <submittedName>
        <fullName evidence="6">LysR family transcriptional regulator</fullName>
    </submittedName>
</protein>